<name>A0A1H0WUU1_9BURK</name>
<dbReference type="AlphaFoldDB" id="A0A1H0WUU1"/>
<dbReference type="InterPro" id="IPR045646">
    <property type="entry name" value="DUF6402"/>
</dbReference>
<proteinExistence type="predicted"/>
<accession>A0A1H0WUU1</accession>
<keyword evidence="2" id="KW-1185">Reference proteome</keyword>
<protein>
    <submittedName>
        <fullName evidence="1">Uncharacterized protein</fullName>
    </submittedName>
</protein>
<gene>
    <name evidence="1" type="ORF">SAMN04489708_16311</name>
</gene>
<evidence type="ECO:0000313" key="2">
    <source>
        <dbReference type="Proteomes" id="UP000199317"/>
    </source>
</evidence>
<dbReference type="Pfam" id="PF19940">
    <property type="entry name" value="DUF6402"/>
    <property type="match status" value="1"/>
</dbReference>
<reference evidence="2" key="1">
    <citation type="submission" date="2016-10" db="EMBL/GenBank/DDBJ databases">
        <authorList>
            <person name="Varghese N."/>
            <person name="Submissions S."/>
        </authorList>
    </citation>
    <scope>NUCLEOTIDE SEQUENCE [LARGE SCALE GENOMIC DNA]</scope>
    <source>
        <strain evidence="2">DSM 17101</strain>
    </source>
</reference>
<sequence>MTNILAVPQEALRAELLRKLAPKYATRLFQLRDIPNVMRLRLGRTVASALMERWFNGALFRLPPEMKEGRASQYRLSQLAGVHLDETTVTMAWALRFARVRSALARLQAHWATPAGVGMLIVAYRQPI</sequence>
<dbReference type="RefSeq" id="WP_353615690.1">
    <property type="nucleotide sequence ID" value="NZ_FNJL01000063.1"/>
</dbReference>
<organism evidence="1 2">
    <name type="scientific">Paracidovorax cattleyae</name>
    <dbReference type="NCBI Taxonomy" id="80868"/>
    <lineage>
        <taxon>Bacteria</taxon>
        <taxon>Pseudomonadati</taxon>
        <taxon>Pseudomonadota</taxon>
        <taxon>Betaproteobacteria</taxon>
        <taxon>Burkholderiales</taxon>
        <taxon>Comamonadaceae</taxon>
        <taxon>Paracidovorax</taxon>
    </lineage>
</organism>
<dbReference type="Proteomes" id="UP000199317">
    <property type="component" value="Unassembled WGS sequence"/>
</dbReference>
<dbReference type="EMBL" id="FNJL01000063">
    <property type="protein sequence ID" value="SDP94473.1"/>
    <property type="molecule type" value="Genomic_DNA"/>
</dbReference>
<evidence type="ECO:0000313" key="1">
    <source>
        <dbReference type="EMBL" id="SDP94473.1"/>
    </source>
</evidence>